<accession>A0A3P3YKB8</accession>
<evidence type="ECO:0000313" key="2">
    <source>
        <dbReference type="EMBL" id="SPR00646.1"/>
    </source>
</evidence>
<name>A0A3P3YKB8_PLABS</name>
<dbReference type="Proteomes" id="UP000290189">
    <property type="component" value="Unassembled WGS sequence"/>
</dbReference>
<organism evidence="2 3">
    <name type="scientific">Plasmodiophora brassicae</name>
    <name type="common">Clubroot disease agent</name>
    <dbReference type="NCBI Taxonomy" id="37360"/>
    <lineage>
        <taxon>Eukaryota</taxon>
        <taxon>Sar</taxon>
        <taxon>Rhizaria</taxon>
        <taxon>Endomyxa</taxon>
        <taxon>Phytomyxea</taxon>
        <taxon>Plasmodiophorida</taxon>
        <taxon>Plasmodiophoridae</taxon>
        <taxon>Plasmodiophora</taxon>
    </lineage>
</organism>
<sequence length="158" mass="17547">MTCLGVSNGVSRFKVDGDFRVALTLRLRMYPAPAVHWYVDSVDVGGKVADRHLQRTWTRIPDTSARTSISWPRAVMSSRRGRKFRRWDLAISAQRDVERRVLRHSTQSSQLPLHAPPSLGRTDQADGLGRLQILKNAPRCPPVCAPVGVASVSCLSCT</sequence>
<dbReference type="AlphaFoldDB" id="A0A3P3YKB8"/>
<geneLocation type="mitochondrion" evidence="2"/>
<feature type="region of interest" description="Disordered" evidence="1">
    <location>
        <begin position="103"/>
        <end position="122"/>
    </location>
</feature>
<reference evidence="2 3" key="1">
    <citation type="submission" date="2018-03" db="EMBL/GenBank/DDBJ databases">
        <authorList>
            <person name="Fogelqvist J."/>
        </authorList>
    </citation>
    <scope>NUCLEOTIDE SEQUENCE [LARGE SCALE GENOMIC DNA]</scope>
</reference>
<dbReference type="EMBL" id="OVEO01000015">
    <property type="protein sequence ID" value="SPR00646.1"/>
    <property type="molecule type" value="Genomic_DNA"/>
</dbReference>
<keyword evidence="2" id="KW-0496">Mitochondrion</keyword>
<evidence type="ECO:0000256" key="1">
    <source>
        <dbReference type="SAM" id="MobiDB-lite"/>
    </source>
</evidence>
<evidence type="ECO:0000313" key="3">
    <source>
        <dbReference type="Proteomes" id="UP000290189"/>
    </source>
</evidence>
<protein>
    <submittedName>
        <fullName evidence="2">Uncharacterized protein</fullName>
    </submittedName>
</protein>
<proteinExistence type="predicted"/>
<gene>
    <name evidence="2" type="ORF">PLBR_LOCUS7861</name>
</gene>